<dbReference type="Proteomes" id="UP001330827">
    <property type="component" value="Chromosome"/>
</dbReference>
<reference evidence="3 4" key="1">
    <citation type="submission" date="2022-10" db="EMBL/GenBank/DDBJ databases">
        <title>The complete genomes of actinobacterial strains from the NBC collection.</title>
        <authorList>
            <person name="Joergensen T.S."/>
            <person name="Alvarez Arevalo M."/>
            <person name="Sterndorff E.B."/>
            <person name="Faurdal D."/>
            <person name="Vuksanovic O."/>
            <person name="Mourched A.-S."/>
            <person name="Charusanti P."/>
            <person name="Shaw S."/>
            <person name="Blin K."/>
            <person name="Weber T."/>
        </authorList>
    </citation>
    <scope>NUCLEOTIDE SEQUENCE [LARGE SCALE GENOMIC DNA]</scope>
    <source>
        <strain evidence="3 4">NBC 01769</strain>
    </source>
</reference>
<evidence type="ECO:0000313" key="3">
    <source>
        <dbReference type="EMBL" id="WSC14518.1"/>
    </source>
</evidence>
<dbReference type="PANTHER" id="PTHR45615:SF66">
    <property type="entry name" value="CARD DOMAIN-CONTAINING PROTEIN"/>
    <property type="match status" value="1"/>
</dbReference>
<feature type="region of interest" description="Disordered" evidence="2">
    <location>
        <begin position="874"/>
        <end position="905"/>
    </location>
</feature>
<feature type="region of interest" description="Disordered" evidence="2">
    <location>
        <begin position="1126"/>
        <end position="1150"/>
    </location>
</feature>
<feature type="compositionally biased region" description="Basic and acidic residues" evidence="2">
    <location>
        <begin position="924"/>
        <end position="933"/>
    </location>
</feature>
<protein>
    <recommendedName>
        <fullName evidence="5">Chromosome segregation ATPase</fullName>
    </recommendedName>
</protein>
<sequence>MYELSRVLLRGVGPHAARYEDVLLDFSGVGAPVANGRQGDVFDLEEPLRRPSPASVLFLENGGGKSVLIKLIFSVVLPGRRQVVGTRNPHLLDGFVLPDDVAHVVLEWIHARTGKRLVTGKVSQWKDRRTSTDSSNLVERWYHFRPGKTLDLEHLPIETEGKYLSLAQYCEELRLAQDADPALGYRLFQLQGEWTDRLAALGLDPELFRYQRAMNSDEGEAADAFSLGTDLAFVNFLLTAVLPTEPALDLAELLATYGAKLADRGSMELEKEFIEGTLALLTPLAQAREARRAADLRLAGARSALDGFIHRVRQRASAERAELARTDTEAVRLKGEVRDAADGRRRAEAVLTELRRRLAELRVAESQRARSAAERDWREAGAVERAWTAVPAVLRDLEATTTARRLRERIAETKEAALPALSARDSAARTLSRALNAMVRDLEADIAGHETKAAEHDHRAATAQAAHDEAVVAVGERKARAGTADRLIADVQAEIGSAVRSGLVAEGMSVVDARSLAESGVRLNQERVAGSEAEIQRLEEGHEQARKEHEAARRDQDAAEHAYDIACREFQAVDTTMCRLAEELHAADLYSGELADLDGEAQALSDRLARARDDAEAARLNVRMAAAGDERALTALEVTDLLPSSIEAVGICDLLNAGGVSACTGWEYLASVPGTERREEIVGRAPHLVTGVLVNEADHLGLAAGILAAEDSRPTGFIALSTTSAIYEEVGPPPGVGLVVPPHPALYDERAGEAELLALSQRRDEHQHQLAELAVTLGTHNTFIARLTHWRQECPPGRPTELADAKAEREESALAARLAAATAEEACDALAGHLDTAREELRLLHRARPGLDRRFETLKALAAQEERIPGWREEAEAAREAASAHQSAAEAARTTAEEARLAAAHARRTADTLRAAVDRVTTELADLPDRTGEGDDEGSPAVADASGHPLEVLRHAYRTAAEEYARVAVGADLLVDLHYAEMEERAAAAGLSPYQKGELATALTLLGGPDGADTPSRNAARLRAEQQTAVLRDRLDRLIAVTLRHRSSLDAFPAPAADAPVCLDPFGAPEDVPHGERLVLAAEAALAEASEHAAALTALLDAAVQANATARQATRDFKLLVDVFGDSSEQPPVEPAPTAYEGDPAAARQQHTRLHGEYTGTQEGSAAALEHERGLADRLSGHASDTRFEELQSPGRRVIVATDRAVLPALATEWADDLRPRLRTLEIDLASITRHRTQIVRQFTQQVQEALRTLRRAQRLSRLPEGLGNWSGQQFLQIGFTDPSEEVLHASLGHVIDEAASEARNRQGKRDARQLLLKGVETAAAPKGFQVTILKPDALLGMERVRVSETKDVFSGGQILTAAIVLYCTMAALRANDRGRVGHQHSGVLFLDNPIGRASALYLLRLQQSVAKALGVQLVYTTGLYDRTALDVFPLVIRMRNDADLRARRRYLSVSDQFTNRLRSSIQGDVQGAVAATRYYTRPGGEGTTTG</sequence>
<evidence type="ECO:0000256" key="2">
    <source>
        <dbReference type="SAM" id="MobiDB-lite"/>
    </source>
</evidence>
<organism evidence="3 4">
    <name type="scientific">Streptomyces brevispora</name>
    <dbReference type="NCBI Taxonomy" id="887462"/>
    <lineage>
        <taxon>Bacteria</taxon>
        <taxon>Bacillati</taxon>
        <taxon>Actinomycetota</taxon>
        <taxon>Actinomycetes</taxon>
        <taxon>Kitasatosporales</taxon>
        <taxon>Streptomycetaceae</taxon>
        <taxon>Streptomyces</taxon>
    </lineage>
</organism>
<proteinExistence type="predicted"/>
<feature type="compositionally biased region" description="Low complexity" evidence="2">
    <location>
        <begin position="880"/>
        <end position="894"/>
    </location>
</feature>
<dbReference type="PANTHER" id="PTHR45615">
    <property type="entry name" value="MYOSIN HEAVY CHAIN, NON-MUSCLE"/>
    <property type="match status" value="1"/>
</dbReference>
<keyword evidence="4" id="KW-1185">Reference proteome</keyword>
<dbReference type="EMBL" id="CP109114">
    <property type="protein sequence ID" value="WSC14518.1"/>
    <property type="molecule type" value="Genomic_DNA"/>
</dbReference>
<keyword evidence="1" id="KW-0175">Coiled coil</keyword>
<gene>
    <name evidence="3" type="ORF">OIE64_17890</name>
</gene>
<evidence type="ECO:0008006" key="5">
    <source>
        <dbReference type="Google" id="ProtNLM"/>
    </source>
</evidence>
<evidence type="ECO:0000256" key="1">
    <source>
        <dbReference type="SAM" id="Coils"/>
    </source>
</evidence>
<name>A0ABZ1G5K2_9ACTN</name>
<evidence type="ECO:0000313" key="4">
    <source>
        <dbReference type="Proteomes" id="UP001330827"/>
    </source>
</evidence>
<dbReference type="RefSeq" id="WP_326593096.1">
    <property type="nucleotide sequence ID" value="NZ_CP109114.1"/>
</dbReference>
<accession>A0ABZ1G5K2</accession>
<feature type="coiled-coil region" evidence="1">
    <location>
        <begin position="594"/>
        <end position="621"/>
    </location>
</feature>
<feature type="region of interest" description="Disordered" evidence="2">
    <location>
        <begin position="924"/>
        <end position="947"/>
    </location>
</feature>
<feature type="coiled-coil region" evidence="1">
    <location>
        <begin position="528"/>
        <end position="562"/>
    </location>
</feature>